<feature type="transmembrane region" description="Helical" evidence="7">
    <location>
        <begin position="384"/>
        <end position="401"/>
    </location>
</feature>
<keyword evidence="8" id="KW-0732">Signal</keyword>
<dbReference type="PANTHER" id="PTHR43385">
    <property type="entry name" value="RIBOFLAVIN TRANSPORTER RIBJ"/>
    <property type="match status" value="1"/>
</dbReference>
<dbReference type="GO" id="GO:0022857">
    <property type="term" value="F:transmembrane transporter activity"/>
    <property type="evidence" value="ECO:0007669"/>
    <property type="project" value="InterPro"/>
</dbReference>
<dbReference type="InterPro" id="IPR052983">
    <property type="entry name" value="MFS_Riboflavin_Transporter"/>
</dbReference>
<gene>
    <name evidence="10" type="ORF">TrVE_jg6455</name>
</gene>
<keyword evidence="2" id="KW-0813">Transport</keyword>
<evidence type="ECO:0000313" key="11">
    <source>
        <dbReference type="Proteomes" id="UP001165160"/>
    </source>
</evidence>
<evidence type="ECO:0000313" key="10">
    <source>
        <dbReference type="EMBL" id="GMH96237.1"/>
    </source>
</evidence>
<feature type="compositionally biased region" description="Polar residues" evidence="6">
    <location>
        <begin position="44"/>
        <end position="55"/>
    </location>
</feature>
<feature type="transmembrane region" description="Helical" evidence="7">
    <location>
        <begin position="469"/>
        <end position="492"/>
    </location>
</feature>
<keyword evidence="4 7" id="KW-1133">Transmembrane helix</keyword>
<feature type="transmembrane region" description="Helical" evidence="7">
    <location>
        <begin position="157"/>
        <end position="177"/>
    </location>
</feature>
<feature type="transmembrane region" description="Helical" evidence="7">
    <location>
        <begin position="95"/>
        <end position="120"/>
    </location>
</feature>
<protein>
    <recommendedName>
        <fullName evidence="9">Major facilitator superfamily (MFS) profile domain-containing protein</fullName>
    </recommendedName>
</protein>
<name>A0A9W7BTG9_9STRA</name>
<feature type="signal peptide" evidence="8">
    <location>
        <begin position="1"/>
        <end position="22"/>
    </location>
</feature>
<keyword evidence="11" id="KW-1185">Reference proteome</keyword>
<evidence type="ECO:0000256" key="8">
    <source>
        <dbReference type="SAM" id="SignalP"/>
    </source>
</evidence>
<feature type="transmembrane region" description="Helical" evidence="7">
    <location>
        <begin position="352"/>
        <end position="372"/>
    </location>
</feature>
<feature type="region of interest" description="Disordered" evidence="6">
    <location>
        <begin position="23"/>
        <end position="81"/>
    </location>
</feature>
<reference evidence="11" key="1">
    <citation type="journal article" date="2023" name="Commun. Biol.">
        <title>Genome analysis of Parmales, the sister group of diatoms, reveals the evolutionary specialization of diatoms from phago-mixotrophs to photoautotrophs.</title>
        <authorList>
            <person name="Ban H."/>
            <person name="Sato S."/>
            <person name="Yoshikawa S."/>
            <person name="Yamada K."/>
            <person name="Nakamura Y."/>
            <person name="Ichinomiya M."/>
            <person name="Sato N."/>
            <person name="Blanc-Mathieu R."/>
            <person name="Endo H."/>
            <person name="Kuwata A."/>
            <person name="Ogata H."/>
        </authorList>
    </citation>
    <scope>NUCLEOTIDE SEQUENCE [LARGE SCALE GENOMIC DNA]</scope>
    <source>
        <strain evidence="11">NIES 3699</strain>
    </source>
</reference>
<dbReference type="Proteomes" id="UP001165160">
    <property type="component" value="Unassembled WGS sequence"/>
</dbReference>
<keyword evidence="3 7" id="KW-0812">Transmembrane</keyword>
<feature type="domain" description="Major facilitator superfamily (MFS) profile" evidence="9">
    <location>
        <begin position="85"/>
        <end position="497"/>
    </location>
</feature>
<evidence type="ECO:0000256" key="7">
    <source>
        <dbReference type="SAM" id="Phobius"/>
    </source>
</evidence>
<sequence length="503" mass="53295">MLRPSSLSLVVFLAFTATTSHGFTSPTPHNPPHRPSAVMKHSSPLLTGSRPTLRSLSRESHKHALQMSSTSDAAQTSPSSSSPARGAVCVLGGCLAHLILGTMYCWGNFLSYAPSSLLFFDGLVRPGITPDAIQVLPVALIALNLGMPIGAKVNKKVGPRFTTLIGCILMVLGTYLASFQTRLLPFMMFYSVLSGLGVGMGYSTPMIAGWSWFPERKGLINGLTLFGFGFGAFIFNKVGTGLAQSGVAWGPMIRKISYMYAAVSFFGSLLIKARPPVEECEVTDDLAVAAPADDDSEFCEVPSATFKQAITSKRFAILWMIGLMAFTPGLTILGIYKRFGMANPAAAIANDGLLSTIGGLGAITSGLGRIFWGDIVDRVGFQKGYNAQTILQLLFMVMLPFTTFSPALFGTAICAALSCYGGSIAMYVTCSAQTFGVKNAGEIYSVLFSALALASVVGAKLVIGLLAKVGWGGIFGVLGGMCAFNVFLLSLFKKETSKKAAWE</sequence>
<evidence type="ECO:0000256" key="2">
    <source>
        <dbReference type="ARBA" id="ARBA00022448"/>
    </source>
</evidence>
<evidence type="ECO:0000256" key="4">
    <source>
        <dbReference type="ARBA" id="ARBA00022989"/>
    </source>
</evidence>
<comment type="subcellular location">
    <subcellularLocation>
        <location evidence="1">Membrane</location>
        <topology evidence="1">Multi-pass membrane protein</topology>
    </subcellularLocation>
</comment>
<feature type="transmembrane region" description="Helical" evidence="7">
    <location>
        <begin position="219"/>
        <end position="235"/>
    </location>
</feature>
<accession>A0A9W7BTG9</accession>
<evidence type="ECO:0000259" key="9">
    <source>
        <dbReference type="PROSITE" id="PS50850"/>
    </source>
</evidence>
<dbReference type="PROSITE" id="PS50850">
    <property type="entry name" value="MFS"/>
    <property type="match status" value="1"/>
</dbReference>
<feature type="transmembrane region" description="Helical" evidence="7">
    <location>
        <begin position="407"/>
        <end position="430"/>
    </location>
</feature>
<evidence type="ECO:0000256" key="5">
    <source>
        <dbReference type="ARBA" id="ARBA00023136"/>
    </source>
</evidence>
<dbReference type="EMBL" id="BRXX01000180">
    <property type="protein sequence ID" value="GMH96237.1"/>
    <property type="molecule type" value="Genomic_DNA"/>
</dbReference>
<dbReference type="GO" id="GO:0016020">
    <property type="term" value="C:membrane"/>
    <property type="evidence" value="ECO:0007669"/>
    <property type="project" value="UniProtKB-SubCell"/>
</dbReference>
<dbReference type="PANTHER" id="PTHR43385:SF1">
    <property type="entry name" value="RIBOFLAVIN TRANSPORTER RIBJ"/>
    <property type="match status" value="1"/>
</dbReference>
<dbReference type="Gene3D" id="1.20.1250.20">
    <property type="entry name" value="MFS general substrate transporter like domains"/>
    <property type="match status" value="2"/>
</dbReference>
<dbReference type="Pfam" id="PF07690">
    <property type="entry name" value="MFS_1"/>
    <property type="match status" value="1"/>
</dbReference>
<evidence type="ECO:0000256" key="1">
    <source>
        <dbReference type="ARBA" id="ARBA00004141"/>
    </source>
</evidence>
<dbReference type="InterPro" id="IPR036259">
    <property type="entry name" value="MFS_trans_sf"/>
</dbReference>
<dbReference type="SUPFAM" id="SSF103473">
    <property type="entry name" value="MFS general substrate transporter"/>
    <property type="match status" value="1"/>
</dbReference>
<feature type="transmembrane region" description="Helical" evidence="7">
    <location>
        <begin position="442"/>
        <end position="463"/>
    </location>
</feature>
<proteinExistence type="predicted"/>
<dbReference type="InterPro" id="IPR020846">
    <property type="entry name" value="MFS_dom"/>
</dbReference>
<feature type="compositionally biased region" description="Low complexity" evidence="6">
    <location>
        <begin position="68"/>
        <end position="81"/>
    </location>
</feature>
<comment type="caution">
    <text evidence="10">The sequence shown here is derived from an EMBL/GenBank/DDBJ whole genome shotgun (WGS) entry which is preliminary data.</text>
</comment>
<evidence type="ECO:0000256" key="6">
    <source>
        <dbReference type="SAM" id="MobiDB-lite"/>
    </source>
</evidence>
<feature type="transmembrane region" description="Helical" evidence="7">
    <location>
        <begin position="315"/>
        <end position="336"/>
    </location>
</feature>
<dbReference type="InterPro" id="IPR011701">
    <property type="entry name" value="MFS"/>
</dbReference>
<feature type="chain" id="PRO_5040807551" description="Major facilitator superfamily (MFS) profile domain-containing protein" evidence="8">
    <location>
        <begin position="23"/>
        <end position="503"/>
    </location>
</feature>
<dbReference type="AlphaFoldDB" id="A0A9W7BTG9"/>
<feature type="transmembrane region" description="Helical" evidence="7">
    <location>
        <begin position="189"/>
        <end position="213"/>
    </location>
</feature>
<evidence type="ECO:0000256" key="3">
    <source>
        <dbReference type="ARBA" id="ARBA00022692"/>
    </source>
</evidence>
<keyword evidence="5 7" id="KW-0472">Membrane</keyword>
<organism evidence="10 11">
    <name type="scientific">Triparma verrucosa</name>
    <dbReference type="NCBI Taxonomy" id="1606542"/>
    <lineage>
        <taxon>Eukaryota</taxon>
        <taxon>Sar</taxon>
        <taxon>Stramenopiles</taxon>
        <taxon>Ochrophyta</taxon>
        <taxon>Bolidophyceae</taxon>
        <taxon>Parmales</taxon>
        <taxon>Triparmaceae</taxon>
        <taxon>Triparma</taxon>
    </lineage>
</organism>